<evidence type="ECO:0000259" key="5">
    <source>
        <dbReference type="Pfam" id="PF01494"/>
    </source>
</evidence>
<comment type="caution">
    <text evidence="6">The sequence shown here is derived from an EMBL/GenBank/DDBJ whole genome shotgun (WGS) entry which is preliminary data.</text>
</comment>
<dbReference type="PANTHER" id="PTHR47356">
    <property type="entry name" value="FAD-DEPENDENT MONOOXYGENASE ASQG-RELATED"/>
    <property type="match status" value="1"/>
</dbReference>
<evidence type="ECO:0000256" key="1">
    <source>
        <dbReference type="ARBA" id="ARBA00007992"/>
    </source>
</evidence>
<comment type="similarity">
    <text evidence="1">Belongs to the paxM FAD-dependent monooxygenase family.</text>
</comment>
<dbReference type="Gene3D" id="3.50.50.60">
    <property type="entry name" value="FAD/NAD(P)-binding domain"/>
    <property type="match status" value="1"/>
</dbReference>
<dbReference type="PRINTS" id="PR00420">
    <property type="entry name" value="RNGMNOXGNASE"/>
</dbReference>
<feature type="domain" description="FAD-binding" evidence="5">
    <location>
        <begin position="14"/>
        <end position="179"/>
    </location>
</feature>
<feature type="domain" description="FAD-binding" evidence="5">
    <location>
        <begin position="312"/>
        <end position="394"/>
    </location>
</feature>
<dbReference type="InterPro" id="IPR050562">
    <property type="entry name" value="FAD_mOase_fung"/>
</dbReference>
<evidence type="ECO:0000256" key="4">
    <source>
        <dbReference type="ARBA" id="ARBA00023002"/>
    </source>
</evidence>
<name>A0A9P6K132_9FUNG</name>
<dbReference type="Pfam" id="PF01494">
    <property type="entry name" value="FAD_binding_3"/>
    <property type="match status" value="2"/>
</dbReference>
<dbReference type="GO" id="GO:0004497">
    <property type="term" value="F:monooxygenase activity"/>
    <property type="evidence" value="ECO:0007669"/>
    <property type="project" value="InterPro"/>
</dbReference>
<accession>A0A9P6K132</accession>
<evidence type="ECO:0000256" key="3">
    <source>
        <dbReference type="ARBA" id="ARBA00022827"/>
    </source>
</evidence>
<proteinExistence type="inferred from homology"/>
<dbReference type="EMBL" id="JAAAXW010000183">
    <property type="protein sequence ID" value="KAF9540931.1"/>
    <property type="molecule type" value="Genomic_DNA"/>
</dbReference>
<keyword evidence="2" id="KW-0285">Flavoprotein</keyword>
<evidence type="ECO:0000313" key="6">
    <source>
        <dbReference type="EMBL" id="KAF9540931.1"/>
    </source>
</evidence>
<dbReference type="Proteomes" id="UP000723463">
    <property type="component" value="Unassembled WGS sequence"/>
</dbReference>
<organism evidence="6 7">
    <name type="scientific">Mortierella hygrophila</name>
    <dbReference type="NCBI Taxonomy" id="979708"/>
    <lineage>
        <taxon>Eukaryota</taxon>
        <taxon>Fungi</taxon>
        <taxon>Fungi incertae sedis</taxon>
        <taxon>Mucoromycota</taxon>
        <taxon>Mortierellomycotina</taxon>
        <taxon>Mortierellomycetes</taxon>
        <taxon>Mortierellales</taxon>
        <taxon>Mortierellaceae</taxon>
        <taxon>Mortierella</taxon>
    </lineage>
</organism>
<dbReference type="PANTHER" id="PTHR47356:SF2">
    <property type="entry name" value="FAD-BINDING DOMAIN-CONTAINING PROTEIN-RELATED"/>
    <property type="match status" value="1"/>
</dbReference>
<keyword evidence="3" id="KW-0274">FAD</keyword>
<dbReference type="InterPro" id="IPR002938">
    <property type="entry name" value="FAD-bd"/>
</dbReference>
<keyword evidence="7" id="KW-1185">Reference proteome</keyword>
<evidence type="ECO:0000313" key="7">
    <source>
        <dbReference type="Proteomes" id="UP000723463"/>
    </source>
</evidence>
<reference evidence="6" key="1">
    <citation type="journal article" date="2020" name="Fungal Divers.">
        <title>Resolving the Mortierellaceae phylogeny through synthesis of multi-gene phylogenetics and phylogenomics.</title>
        <authorList>
            <person name="Vandepol N."/>
            <person name="Liber J."/>
            <person name="Desiro A."/>
            <person name="Na H."/>
            <person name="Kennedy M."/>
            <person name="Barry K."/>
            <person name="Grigoriev I.V."/>
            <person name="Miller A.N."/>
            <person name="O'Donnell K."/>
            <person name="Stajich J.E."/>
            <person name="Bonito G."/>
        </authorList>
    </citation>
    <scope>NUCLEOTIDE SEQUENCE</scope>
    <source>
        <strain evidence="6">NRRL 2591</strain>
    </source>
</reference>
<keyword evidence="4" id="KW-0560">Oxidoreductase</keyword>
<evidence type="ECO:0000256" key="2">
    <source>
        <dbReference type="ARBA" id="ARBA00022630"/>
    </source>
</evidence>
<protein>
    <recommendedName>
        <fullName evidence="5">FAD-binding domain-containing protein</fullName>
    </recommendedName>
</protein>
<gene>
    <name evidence="6" type="ORF">EC957_003620</name>
</gene>
<sequence>MPDTTEVDTNPKPTVIIVGAGLGGLMLAALLERVDIPYLIIERATSFKPLGSAMSLGGQVLPVFTQLGIAEKYRAIAKPYTFSRGISETGKPLLKLDWSATKDVYGYPNYIVARPQLYDLLLTQVPAHKILLGKRVLTISEDDERVKVQTSDNSVYEGDILVGADGAYSAVRQRLYETLKQLDQLPKSDQEDLPFNCTCLVGQTEPLDPEEFPQLKDTGYPFIFTLGREGRPYTWTNFTTIDNRICYVVFEHLDKSTSRAAQEQRFRHSENSEWGPYAALTMCDETRDFPIHYLGKDGANLTMGYLYDRTPQDRISKVMLEEKIFKTWHHSRTVLLGDACHKLNPSAGQGAITAMHDAIVLANQIYALPTNTSQAIHKAFTEYQAERYPPAIEASRNSVLLSMVLSKGFMGRVALFVTQYIPDWLWRIFVRKMVHTRPAFGPLERQEYKETVAPFVSPSEEKARRVFELRKSKAAAAAGGAAAGEVDVDAVESGASASAI</sequence>
<dbReference type="SUPFAM" id="SSF51905">
    <property type="entry name" value="FAD/NAD(P)-binding domain"/>
    <property type="match status" value="1"/>
</dbReference>
<dbReference type="GO" id="GO:0071949">
    <property type="term" value="F:FAD binding"/>
    <property type="evidence" value="ECO:0007669"/>
    <property type="project" value="InterPro"/>
</dbReference>
<dbReference type="AlphaFoldDB" id="A0A9P6K132"/>
<dbReference type="InterPro" id="IPR036188">
    <property type="entry name" value="FAD/NAD-bd_sf"/>
</dbReference>